<protein>
    <submittedName>
        <fullName evidence="2">Uncharacterized protein</fullName>
    </submittedName>
</protein>
<feature type="region of interest" description="Disordered" evidence="1">
    <location>
        <begin position="91"/>
        <end position="111"/>
    </location>
</feature>
<evidence type="ECO:0000313" key="3">
    <source>
        <dbReference type="Proteomes" id="UP000281553"/>
    </source>
</evidence>
<proteinExistence type="predicted"/>
<evidence type="ECO:0000313" key="2">
    <source>
        <dbReference type="EMBL" id="VDN17477.1"/>
    </source>
</evidence>
<dbReference type="Proteomes" id="UP000281553">
    <property type="component" value="Unassembled WGS sequence"/>
</dbReference>
<reference evidence="2 3" key="1">
    <citation type="submission" date="2018-11" db="EMBL/GenBank/DDBJ databases">
        <authorList>
            <consortium name="Pathogen Informatics"/>
        </authorList>
    </citation>
    <scope>NUCLEOTIDE SEQUENCE [LARGE SCALE GENOMIC DNA]</scope>
</reference>
<dbReference type="AlphaFoldDB" id="A0A3P7M0T5"/>
<evidence type="ECO:0000256" key="1">
    <source>
        <dbReference type="SAM" id="MobiDB-lite"/>
    </source>
</evidence>
<accession>A0A3P7M0T5</accession>
<dbReference type="OrthoDB" id="6286429at2759"/>
<feature type="compositionally biased region" description="Low complexity" evidence="1">
    <location>
        <begin position="91"/>
        <end position="103"/>
    </location>
</feature>
<name>A0A3P7M0T5_DIBLA</name>
<organism evidence="2 3">
    <name type="scientific">Dibothriocephalus latus</name>
    <name type="common">Fish tapeworm</name>
    <name type="synonym">Diphyllobothrium latum</name>
    <dbReference type="NCBI Taxonomy" id="60516"/>
    <lineage>
        <taxon>Eukaryota</taxon>
        <taxon>Metazoa</taxon>
        <taxon>Spiralia</taxon>
        <taxon>Lophotrochozoa</taxon>
        <taxon>Platyhelminthes</taxon>
        <taxon>Cestoda</taxon>
        <taxon>Eucestoda</taxon>
        <taxon>Diphyllobothriidea</taxon>
        <taxon>Diphyllobothriidae</taxon>
        <taxon>Dibothriocephalus</taxon>
    </lineage>
</organism>
<dbReference type="Pfam" id="PF23116">
    <property type="entry name" value="HHD_RTEL1"/>
    <property type="match status" value="1"/>
</dbReference>
<dbReference type="EMBL" id="UYRU01068232">
    <property type="protein sequence ID" value="VDN17477.1"/>
    <property type="molecule type" value="Genomic_DNA"/>
</dbReference>
<gene>
    <name evidence="2" type="ORF">DILT_LOCUS12937</name>
</gene>
<keyword evidence="3" id="KW-1185">Reference proteome</keyword>
<sequence>MLVKGTNGMQMPASSQSAARRKIQISRALVSSDLPLVSSQVHVYAKSFADSGADLLSAYSTNLPPDTQNETENANPASSLSILSLVYSSSNSQPAQQSQTSPPDGDRKRVRGEDEVLQSRLLNRQHAAKKLKLVKEHVSPETGVGVAPAVYIKAVKELLLNNSTDLPTTDGRQSFADFQKALKTYKASEMQSPGTPVETVFTALARIFLPRDAPGLLRGGLRP</sequence>